<protein>
    <submittedName>
        <fullName evidence="1">Uncharacterized protein</fullName>
    </submittedName>
</protein>
<evidence type="ECO:0000313" key="1">
    <source>
        <dbReference type="EMBL" id="AWG24195.1"/>
    </source>
</evidence>
<sequence>MKKKLEADLISIAHRILQLKNKSDINQLYAETQKLYEKLTVLRFVDEHFGEVKPTIGYVEIEEKLEGIFETSENDKEEIVKEEEVADEIPVVPAEEESAIAETAPEPEAEEEAEVAEITEAEEEAPIETAAPEAEIAPETEAASEAIAEEEPVAEVAAEAETPEVAPVVHSLYDDEDEIEDEDEEEAIVGEETTEAAEALTEIASEEPAKEVNEFVPNFDLFEKEETTTETNLSEIKKQFTFDDIMMDVHPDPIFVRAEEIVVPPVQHEEFLENDRIEEDFIKNEEVIIPIPKVAYTPKSESKPLSLNDSIKKTITIGLNDRIAFEKYLFGGSGEDFNRVLSQLNTFDNFPDAYNFIEDLVKPDYNNWEGKEDYENRFMEIIEHKFS</sequence>
<accession>A0A2S1LKC3</accession>
<dbReference type="EMBL" id="CP020919">
    <property type="protein sequence ID" value="AWG24195.1"/>
    <property type="molecule type" value="Genomic_DNA"/>
</dbReference>
<dbReference type="OrthoDB" id="1100725at2"/>
<organism evidence="1 2">
    <name type="scientific">Flavobacterium kingsejongi</name>
    <dbReference type="NCBI Taxonomy" id="1678728"/>
    <lineage>
        <taxon>Bacteria</taxon>
        <taxon>Pseudomonadati</taxon>
        <taxon>Bacteroidota</taxon>
        <taxon>Flavobacteriia</taxon>
        <taxon>Flavobacteriales</taxon>
        <taxon>Flavobacteriaceae</taxon>
        <taxon>Flavobacterium</taxon>
    </lineage>
</organism>
<dbReference type="Proteomes" id="UP000244677">
    <property type="component" value="Chromosome"/>
</dbReference>
<evidence type="ECO:0000313" key="2">
    <source>
        <dbReference type="Proteomes" id="UP000244677"/>
    </source>
</evidence>
<dbReference type="RefSeq" id="WP_108735847.1">
    <property type="nucleotide sequence ID" value="NZ_CP020919.1"/>
</dbReference>
<dbReference type="KEGG" id="fki:FK004_02635"/>
<keyword evidence="2" id="KW-1185">Reference proteome</keyword>
<proteinExistence type="predicted"/>
<reference evidence="1 2" key="1">
    <citation type="submission" date="2017-04" db="EMBL/GenBank/DDBJ databases">
        <title>Complete genome sequence of Flavobacterium kingsejong AJ004.</title>
        <authorList>
            <person name="Lee P.C."/>
        </authorList>
    </citation>
    <scope>NUCLEOTIDE SEQUENCE [LARGE SCALE GENOMIC DNA]</scope>
    <source>
        <strain evidence="1 2">AJ004</strain>
    </source>
</reference>
<name>A0A2S1LKC3_9FLAO</name>
<dbReference type="AlphaFoldDB" id="A0A2S1LKC3"/>
<gene>
    <name evidence="1" type="ORF">FK004_02635</name>
</gene>